<comment type="caution">
    <text evidence="2">The sequence shown here is derived from an EMBL/GenBank/DDBJ whole genome shotgun (WGS) entry which is preliminary data.</text>
</comment>
<evidence type="ECO:0008006" key="4">
    <source>
        <dbReference type="Google" id="ProtNLM"/>
    </source>
</evidence>
<dbReference type="SUPFAM" id="SSF48371">
    <property type="entry name" value="ARM repeat"/>
    <property type="match status" value="1"/>
</dbReference>
<dbReference type="AlphaFoldDB" id="A0ABD6EVW3"/>
<evidence type="ECO:0000313" key="3">
    <source>
        <dbReference type="Proteomes" id="UP001608902"/>
    </source>
</evidence>
<dbReference type="PANTHER" id="PTHR11139">
    <property type="entry name" value="ATAXIA TELANGIECTASIA MUTATED ATM -RELATED"/>
    <property type="match status" value="1"/>
</dbReference>
<dbReference type="InterPro" id="IPR046807">
    <property type="entry name" value="Tra1_central"/>
</dbReference>
<dbReference type="PANTHER" id="PTHR11139:SF1">
    <property type="entry name" value="TRANSFORMATION_TRANSCRIPTION DOMAIN-ASSOCIATED PROTEIN"/>
    <property type="match status" value="1"/>
</dbReference>
<evidence type="ECO:0000313" key="2">
    <source>
        <dbReference type="EMBL" id="MFH4983635.1"/>
    </source>
</evidence>
<evidence type="ECO:0000256" key="1">
    <source>
        <dbReference type="SAM" id="MobiDB-lite"/>
    </source>
</evidence>
<gene>
    <name evidence="2" type="ORF">AB6A40_010344</name>
</gene>
<dbReference type="Proteomes" id="UP001608902">
    <property type="component" value="Unassembled WGS sequence"/>
</dbReference>
<reference evidence="2 3" key="1">
    <citation type="submission" date="2024-08" db="EMBL/GenBank/DDBJ databases">
        <title>Gnathostoma spinigerum genome.</title>
        <authorList>
            <person name="Gonzalez-Bertolin B."/>
            <person name="Monzon S."/>
            <person name="Zaballos A."/>
            <person name="Jimenez P."/>
            <person name="Dekumyoy P."/>
            <person name="Varona S."/>
            <person name="Cuesta I."/>
            <person name="Sumanam S."/>
            <person name="Adisakwattana P."/>
            <person name="Gasser R.B."/>
            <person name="Hernandez-Gonzalez A."/>
            <person name="Young N.D."/>
            <person name="Perteguer M.J."/>
        </authorList>
    </citation>
    <scope>NUCLEOTIDE SEQUENCE [LARGE SCALE GENOMIC DNA]</scope>
    <source>
        <strain evidence="2">AL3</strain>
        <tissue evidence="2">Liver</tissue>
    </source>
</reference>
<dbReference type="EMBL" id="JBGFUD010013140">
    <property type="protein sequence ID" value="MFH4983635.1"/>
    <property type="molecule type" value="Genomic_DNA"/>
</dbReference>
<protein>
    <recommendedName>
        <fullName evidence="4">Transformation/transcription domain-associated protein</fullName>
    </recommendedName>
</protein>
<dbReference type="Pfam" id="PF20175">
    <property type="entry name" value="Tra1_central"/>
    <property type="match status" value="1"/>
</dbReference>
<dbReference type="InterPro" id="IPR050517">
    <property type="entry name" value="DDR_Repair_Kinase"/>
</dbReference>
<keyword evidence="3" id="KW-1185">Reference proteome</keyword>
<name>A0ABD6EVW3_9BILA</name>
<feature type="region of interest" description="Disordered" evidence="1">
    <location>
        <begin position="333"/>
        <end position="362"/>
    </location>
</feature>
<accession>A0ABD6EVW3</accession>
<feature type="region of interest" description="Disordered" evidence="1">
    <location>
        <begin position="370"/>
        <end position="389"/>
    </location>
</feature>
<sequence length="600" mass="67916">MPQHIINGRMFEQRAQIRHCGTVNPMEDSVIESSLQYCYMPTLVFLTEADGSQKDGGYLLIPRASQSVKVLSEVPMFIIFLFQIHRHHLQSEMMEFIPLIVQYVNLLIPHEQRSSNSFSNALADDFYNSQVRALTFLGIIARQSMYNMADVMNSHSSSLVQGMLQLMENIPADNLGMRRELIITVKSFFSCEMRTKFIPILPRLFNESLLMGSGFTVNDQMRTSVYSMLADLVHHLRCHLSYVMLCCSVYVFSKSIHDQSLPSYVQSMCCKLIMNLIESFIANEKNHPDQPCRDLLFCILENYVRKFKVIAEFHVPLLLERNPVILAAGRVKVDDKPSSETNEKSNDGSKGDPDGGKASDKDMESIESFVKQETSHIPGATASEGPGNRTTIDVHQMLPASILCKGQTPNQILSQYWVQPSPPMSVTDAKSMVRVLVQACKHIVHGLKDTHMTTISCSPLRELQIMENLLKYGLRCLDVFMITSLPNQQVNSTVPRINGARSKDEKESLDLFASIFTLLNPSVFTELFSKYIDFFIERIAYNYTLQAICNAFLVNPSTSAKFGNILVRYLMKKLPEIAGQSYICLSESYREELISTCLFS</sequence>
<proteinExistence type="predicted"/>
<organism evidence="2 3">
    <name type="scientific">Gnathostoma spinigerum</name>
    <dbReference type="NCBI Taxonomy" id="75299"/>
    <lineage>
        <taxon>Eukaryota</taxon>
        <taxon>Metazoa</taxon>
        <taxon>Ecdysozoa</taxon>
        <taxon>Nematoda</taxon>
        <taxon>Chromadorea</taxon>
        <taxon>Rhabditida</taxon>
        <taxon>Spirurina</taxon>
        <taxon>Gnathostomatomorpha</taxon>
        <taxon>Gnathostomatoidea</taxon>
        <taxon>Gnathostomatidae</taxon>
        <taxon>Gnathostoma</taxon>
    </lineage>
</organism>
<dbReference type="InterPro" id="IPR016024">
    <property type="entry name" value="ARM-type_fold"/>
</dbReference>